<proteinExistence type="predicted"/>
<accession>A0A428TSJ3</accession>
<evidence type="ECO:0000313" key="2">
    <source>
        <dbReference type="Proteomes" id="UP000287144"/>
    </source>
</evidence>
<gene>
    <name evidence="1" type="ORF">CEP52_006475</name>
</gene>
<organism evidence="1 2">
    <name type="scientific">Fusarium oligoseptatum</name>
    <dbReference type="NCBI Taxonomy" id="2604345"/>
    <lineage>
        <taxon>Eukaryota</taxon>
        <taxon>Fungi</taxon>
        <taxon>Dikarya</taxon>
        <taxon>Ascomycota</taxon>
        <taxon>Pezizomycotina</taxon>
        <taxon>Sordariomycetes</taxon>
        <taxon>Hypocreomycetidae</taxon>
        <taxon>Hypocreales</taxon>
        <taxon>Nectriaceae</taxon>
        <taxon>Fusarium</taxon>
        <taxon>Fusarium solani species complex</taxon>
    </lineage>
</organism>
<keyword evidence="2" id="KW-1185">Reference proteome</keyword>
<dbReference type="EMBL" id="NKCK01000055">
    <property type="protein sequence ID" value="RSM05006.1"/>
    <property type="molecule type" value="Genomic_DNA"/>
</dbReference>
<dbReference type="Proteomes" id="UP000287144">
    <property type="component" value="Unassembled WGS sequence"/>
</dbReference>
<dbReference type="AlphaFoldDB" id="A0A428TSJ3"/>
<comment type="caution">
    <text evidence="1">The sequence shown here is derived from an EMBL/GenBank/DDBJ whole genome shotgun (WGS) entry which is preliminary data.</text>
</comment>
<evidence type="ECO:0000313" key="1">
    <source>
        <dbReference type="EMBL" id="RSM05006.1"/>
    </source>
</evidence>
<sequence>MTHKDSLPISTKTTTASFGRSRDVLILPRVPFIRSAFAQISSSAEPRALSFRLALTFPRIVGTLLPFNSVDCRRVSIRLYGRGNVMGSLLR</sequence>
<name>A0A428TSJ3_9HYPO</name>
<reference evidence="1 2" key="1">
    <citation type="submission" date="2017-06" db="EMBL/GenBank/DDBJ databases">
        <title>Comparative genomic analysis of Ambrosia Fusariam Clade fungi.</title>
        <authorList>
            <person name="Stajich J.E."/>
            <person name="Carrillo J."/>
            <person name="Kijimoto T."/>
            <person name="Eskalen A."/>
            <person name="O'Donnell K."/>
            <person name="Kasson M."/>
        </authorList>
    </citation>
    <scope>NUCLEOTIDE SEQUENCE [LARGE SCALE GENOMIC DNA]</scope>
    <source>
        <strain evidence="1 2">NRRL62579</strain>
    </source>
</reference>
<protein>
    <submittedName>
        <fullName evidence="1">Uncharacterized protein</fullName>
    </submittedName>
</protein>